<keyword evidence="3" id="KW-1185">Reference proteome</keyword>
<dbReference type="OrthoDB" id="5486437at2"/>
<dbReference type="Pfam" id="PF12679">
    <property type="entry name" value="ABC2_membrane_2"/>
    <property type="match status" value="1"/>
</dbReference>
<organism evidence="2 3">
    <name type="scientific">Piscinibacter terrae</name>
    <dbReference type="NCBI Taxonomy" id="2496871"/>
    <lineage>
        <taxon>Bacteria</taxon>
        <taxon>Pseudomonadati</taxon>
        <taxon>Pseudomonadota</taxon>
        <taxon>Betaproteobacteria</taxon>
        <taxon>Burkholderiales</taxon>
        <taxon>Sphaerotilaceae</taxon>
        <taxon>Piscinibacter</taxon>
    </lineage>
</organism>
<dbReference type="AlphaFoldDB" id="A0A3N7JZV5"/>
<keyword evidence="1" id="KW-0812">Transmembrane</keyword>
<reference evidence="2 3" key="2">
    <citation type="submission" date="2018-12" db="EMBL/GenBank/DDBJ databases">
        <title>Rhizobacter gummiphilus sp. nov., a rubber-degrading bacterium isolated from the soil of a botanical garden in Japan.</title>
        <authorList>
            <person name="Shunsuke S.S."/>
        </authorList>
    </citation>
    <scope>NUCLEOTIDE SEQUENCE [LARGE SCALE GENOMIC DNA]</scope>
    <source>
        <strain evidence="2 3">S-16</strain>
    </source>
</reference>
<dbReference type="EMBL" id="QUSW01000003">
    <property type="protein sequence ID" value="RQP24305.1"/>
    <property type="molecule type" value="Genomic_DNA"/>
</dbReference>
<keyword evidence="1" id="KW-1133">Transmembrane helix</keyword>
<feature type="transmembrane region" description="Helical" evidence="1">
    <location>
        <begin position="30"/>
        <end position="53"/>
    </location>
</feature>
<sequence length="395" mass="42941">MSFANTSFLRTAFTVFRKEITDALRDRRTLMVVLVSSVMMGPLVLIALSSFIASFEARAEKREVVVLHMERAPSLKNYFERQTYTVKAAPADYEQQLRKSTLGDPVVVIPEGFEDAIIRAESPVVEVVSDSANKQAEGSSGRIQRLLQGFGRERAMLNLAVRGVSGELLEPVQVEERDLASTQTRATQITGMLPFFVLMAVLYGALNAALDTTAGERERGSLEPLLMNPAERAALVLGKWGAVASLSMLIAVLSCLSFLPAQWLLRSDTLQAMFQFGAREAGMFLMVLLPFAAALSAVLMAVAIRCKTFKEAQANSTVVILSVSLLPLFTVFNEGGEAGWHLAVPGLAQNVLMTRVLKGEGFGLEQVVVPLVVCVALTAVGVWFVARMLRTAAVR</sequence>
<feature type="transmembrane region" description="Helical" evidence="1">
    <location>
        <begin position="191"/>
        <end position="210"/>
    </location>
</feature>
<evidence type="ECO:0000313" key="2">
    <source>
        <dbReference type="EMBL" id="RQP24305.1"/>
    </source>
</evidence>
<accession>A0A3N7JZV5</accession>
<feature type="transmembrane region" description="Helical" evidence="1">
    <location>
        <begin position="314"/>
        <end position="332"/>
    </location>
</feature>
<evidence type="ECO:0000256" key="1">
    <source>
        <dbReference type="SAM" id="Phobius"/>
    </source>
</evidence>
<protein>
    <submittedName>
        <fullName evidence="2">ABC transporter permease</fullName>
    </submittedName>
</protein>
<keyword evidence="1" id="KW-0472">Membrane</keyword>
<feature type="transmembrane region" description="Helical" evidence="1">
    <location>
        <begin position="367"/>
        <end position="386"/>
    </location>
</feature>
<dbReference type="PANTHER" id="PTHR43471:SF3">
    <property type="entry name" value="ABC TRANSPORTER PERMEASE PROTEIN NATB"/>
    <property type="match status" value="1"/>
</dbReference>
<comment type="caution">
    <text evidence="2">The sequence shown here is derived from an EMBL/GenBank/DDBJ whole genome shotgun (WGS) entry which is preliminary data.</text>
</comment>
<dbReference type="GO" id="GO:0016020">
    <property type="term" value="C:membrane"/>
    <property type="evidence" value="ECO:0007669"/>
    <property type="project" value="UniProtKB-SubCell"/>
</dbReference>
<dbReference type="GO" id="GO:0140359">
    <property type="term" value="F:ABC-type transporter activity"/>
    <property type="evidence" value="ECO:0007669"/>
    <property type="project" value="InterPro"/>
</dbReference>
<name>A0A3N7JZV5_9BURK</name>
<reference evidence="2 3" key="1">
    <citation type="submission" date="2018-08" db="EMBL/GenBank/DDBJ databases">
        <authorList>
            <person name="Khan S.A."/>
            <person name="Jeon C.O."/>
            <person name="Chun B.H."/>
            <person name="Jeong S.E."/>
        </authorList>
    </citation>
    <scope>NUCLEOTIDE SEQUENCE [LARGE SCALE GENOMIC DNA]</scope>
    <source>
        <strain evidence="2 3">S-16</strain>
    </source>
</reference>
<gene>
    <name evidence="2" type="ORF">DZC73_13450</name>
</gene>
<dbReference type="Proteomes" id="UP000267464">
    <property type="component" value="Unassembled WGS sequence"/>
</dbReference>
<feature type="transmembrane region" description="Helical" evidence="1">
    <location>
        <begin position="281"/>
        <end position="302"/>
    </location>
</feature>
<dbReference type="RefSeq" id="WP_124540829.1">
    <property type="nucleotide sequence ID" value="NZ_QUSW01000003.1"/>
</dbReference>
<evidence type="ECO:0000313" key="3">
    <source>
        <dbReference type="Proteomes" id="UP000267464"/>
    </source>
</evidence>
<feature type="transmembrane region" description="Helical" evidence="1">
    <location>
        <begin position="240"/>
        <end position="261"/>
    </location>
</feature>
<proteinExistence type="predicted"/>
<dbReference type="PANTHER" id="PTHR43471">
    <property type="entry name" value="ABC TRANSPORTER PERMEASE"/>
    <property type="match status" value="1"/>
</dbReference>